<dbReference type="SUPFAM" id="SSF158560">
    <property type="entry name" value="BH3980-like"/>
    <property type="match status" value="1"/>
</dbReference>
<feature type="transmembrane region" description="Helical" evidence="1">
    <location>
        <begin position="255"/>
        <end position="277"/>
    </location>
</feature>
<keyword evidence="1" id="KW-1133">Transmembrane helix</keyword>
<keyword evidence="3" id="KW-1185">Reference proteome</keyword>
<reference evidence="2 3" key="1">
    <citation type="submission" date="2016-10" db="EMBL/GenBank/DDBJ databases">
        <authorList>
            <person name="de Groot N.N."/>
        </authorList>
    </citation>
    <scope>NUCLEOTIDE SEQUENCE [LARGE SCALE GENOMIC DNA]</scope>
    <source>
        <strain evidence="2 3">DSM 13760</strain>
    </source>
</reference>
<feature type="transmembrane region" description="Helical" evidence="1">
    <location>
        <begin position="229"/>
        <end position="249"/>
    </location>
</feature>
<feature type="transmembrane region" description="Helical" evidence="1">
    <location>
        <begin position="100"/>
        <end position="120"/>
    </location>
</feature>
<dbReference type="EMBL" id="FOHA01000003">
    <property type="protein sequence ID" value="SER68136.1"/>
    <property type="molecule type" value="Genomic_DNA"/>
</dbReference>
<keyword evidence="1" id="KW-0472">Membrane</keyword>
<dbReference type="InterPro" id="IPR009214">
    <property type="entry name" value="DUF1129"/>
</dbReference>
<feature type="transmembrane region" description="Helical" evidence="1">
    <location>
        <begin position="167"/>
        <end position="186"/>
    </location>
</feature>
<protein>
    <submittedName>
        <fullName evidence="2">Uncharacterized membrane-anchored protein</fullName>
    </submittedName>
</protein>
<feature type="transmembrane region" description="Helical" evidence="1">
    <location>
        <begin position="126"/>
        <end position="147"/>
    </location>
</feature>
<organism evidence="2 3">
    <name type="scientific">Isobaculum melis</name>
    <dbReference type="NCBI Taxonomy" id="142588"/>
    <lineage>
        <taxon>Bacteria</taxon>
        <taxon>Bacillati</taxon>
        <taxon>Bacillota</taxon>
        <taxon>Bacilli</taxon>
        <taxon>Lactobacillales</taxon>
        <taxon>Carnobacteriaceae</taxon>
        <taxon>Isobaculum</taxon>
    </lineage>
</organism>
<proteinExistence type="predicted"/>
<evidence type="ECO:0000256" key="1">
    <source>
        <dbReference type="SAM" id="Phobius"/>
    </source>
</evidence>
<dbReference type="Gene3D" id="1.10.1900.10">
    <property type="entry name" value="c-terminal domain of poly(a) binding protein"/>
    <property type="match status" value="1"/>
</dbReference>
<keyword evidence="1" id="KW-0812">Transmembrane</keyword>
<feature type="transmembrane region" description="Helical" evidence="1">
    <location>
        <begin position="192"/>
        <end position="217"/>
    </location>
</feature>
<evidence type="ECO:0000313" key="3">
    <source>
        <dbReference type="Proteomes" id="UP000198948"/>
    </source>
</evidence>
<dbReference type="RefSeq" id="WP_092650516.1">
    <property type="nucleotide sequence ID" value="NZ_FOHA01000003.1"/>
</dbReference>
<name>A0A1H9R5Y5_9LACT</name>
<gene>
    <name evidence="2" type="ORF">SAMN04488559_10380</name>
</gene>
<dbReference type="OrthoDB" id="1655249at2"/>
<sequence>MNKQNQEIKQRIEKNNLLRNQLTNENKVYYEKLLLYIRTVGIFYDEAEIESLLYGILSDVVSAQEHGETAADYLGKDPKEMADTLISKLEKPKLKQKLKLASYIFGISSFFSLIGEFSAAEFKVNPIVFLLNGLLSIIMVYVVFICIHKTVYSTKSATKARRFLNYFYLWLMSCFVLGAFILIGLFSPKILIITIPAPFDLFIIGLLVLAVFGYVLLKRQEEFYPFLPMIFIFALIGICIKLPFGQALLKSTNGIFLLVGTYLVGYLAFFLLNRAILKRENKVTK</sequence>
<dbReference type="Proteomes" id="UP000198948">
    <property type="component" value="Unassembled WGS sequence"/>
</dbReference>
<dbReference type="Pfam" id="PF06570">
    <property type="entry name" value="DUF1129"/>
    <property type="match status" value="1"/>
</dbReference>
<evidence type="ECO:0000313" key="2">
    <source>
        <dbReference type="EMBL" id="SER68136.1"/>
    </source>
</evidence>
<dbReference type="AlphaFoldDB" id="A0A1H9R5Y5"/>
<dbReference type="STRING" id="142588.SAMN04488559_10380"/>
<accession>A0A1H9R5Y5</accession>